<evidence type="ECO:0000256" key="5">
    <source>
        <dbReference type="ARBA" id="ARBA00022692"/>
    </source>
</evidence>
<feature type="signal peptide" evidence="9">
    <location>
        <begin position="1"/>
        <end position="29"/>
    </location>
</feature>
<proteinExistence type="inferred from homology"/>
<evidence type="ECO:0000313" key="10">
    <source>
        <dbReference type="EMBL" id="MFC0269291.1"/>
    </source>
</evidence>
<dbReference type="InterPro" id="IPR051906">
    <property type="entry name" value="TolC-like"/>
</dbReference>
<dbReference type="SUPFAM" id="SSF56954">
    <property type="entry name" value="Outer membrane efflux proteins (OEP)"/>
    <property type="match status" value="1"/>
</dbReference>
<keyword evidence="11" id="KW-1185">Reference proteome</keyword>
<dbReference type="NCBIfam" id="TIGR01844">
    <property type="entry name" value="type_I_sec_TolC"/>
    <property type="match status" value="1"/>
</dbReference>
<evidence type="ECO:0000256" key="8">
    <source>
        <dbReference type="SAM" id="MobiDB-lite"/>
    </source>
</evidence>
<gene>
    <name evidence="10" type="ORF">ACFFHW_15075</name>
</gene>
<feature type="compositionally biased region" description="Polar residues" evidence="8">
    <location>
        <begin position="36"/>
        <end position="50"/>
    </location>
</feature>
<protein>
    <submittedName>
        <fullName evidence="10">TolC family outer membrane protein</fullName>
    </submittedName>
</protein>
<evidence type="ECO:0000256" key="4">
    <source>
        <dbReference type="ARBA" id="ARBA00022452"/>
    </source>
</evidence>
<comment type="subcellular location">
    <subcellularLocation>
        <location evidence="1">Cell outer membrane</location>
    </subcellularLocation>
</comment>
<organism evidence="10 11">
    <name type="scientific">Kushneria aurantia</name>
    <dbReference type="NCBI Taxonomy" id="504092"/>
    <lineage>
        <taxon>Bacteria</taxon>
        <taxon>Pseudomonadati</taxon>
        <taxon>Pseudomonadota</taxon>
        <taxon>Gammaproteobacteria</taxon>
        <taxon>Oceanospirillales</taxon>
        <taxon>Halomonadaceae</taxon>
        <taxon>Kushneria</taxon>
    </lineage>
</organism>
<dbReference type="PANTHER" id="PTHR30026">
    <property type="entry name" value="OUTER MEMBRANE PROTEIN TOLC"/>
    <property type="match status" value="1"/>
</dbReference>
<feature type="chain" id="PRO_5045887418" evidence="9">
    <location>
        <begin position="30"/>
        <end position="540"/>
    </location>
</feature>
<keyword evidence="3" id="KW-0813">Transport</keyword>
<evidence type="ECO:0000256" key="9">
    <source>
        <dbReference type="SAM" id="SignalP"/>
    </source>
</evidence>
<dbReference type="Gene3D" id="1.20.1600.10">
    <property type="entry name" value="Outer membrane efflux proteins (OEP)"/>
    <property type="match status" value="1"/>
</dbReference>
<dbReference type="InterPro" id="IPR003423">
    <property type="entry name" value="OMP_efflux"/>
</dbReference>
<keyword evidence="5" id="KW-0812">Transmembrane</keyword>
<dbReference type="Pfam" id="PF02321">
    <property type="entry name" value="OEP"/>
    <property type="match status" value="2"/>
</dbReference>
<reference evidence="10 11" key="1">
    <citation type="submission" date="2024-09" db="EMBL/GenBank/DDBJ databases">
        <authorList>
            <person name="Sun Q."/>
            <person name="Mori K."/>
        </authorList>
    </citation>
    <scope>NUCLEOTIDE SEQUENCE [LARGE SCALE GENOMIC DNA]</scope>
    <source>
        <strain evidence="10 11">CCM 7415</strain>
    </source>
</reference>
<evidence type="ECO:0000256" key="2">
    <source>
        <dbReference type="ARBA" id="ARBA00007613"/>
    </source>
</evidence>
<keyword evidence="6" id="KW-0472">Membrane</keyword>
<dbReference type="RefSeq" id="WP_169433470.1">
    <property type="nucleotide sequence ID" value="NZ_JBHLVX010000056.1"/>
</dbReference>
<accession>A0ABV6G6L0</accession>
<evidence type="ECO:0000256" key="3">
    <source>
        <dbReference type="ARBA" id="ARBA00022448"/>
    </source>
</evidence>
<dbReference type="PANTHER" id="PTHR30026:SF22">
    <property type="entry name" value="OUTER MEMBRANE EFFLUX PROTEIN"/>
    <property type="match status" value="1"/>
</dbReference>
<dbReference type="InterPro" id="IPR010130">
    <property type="entry name" value="T1SS_OMP_TolC"/>
</dbReference>
<feature type="region of interest" description="Disordered" evidence="8">
    <location>
        <begin position="515"/>
        <end position="540"/>
    </location>
</feature>
<comment type="caution">
    <text evidence="10">The sequence shown here is derived from an EMBL/GenBank/DDBJ whole genome shotgun (WGS) entry which is preliminary data.</text>
</comment>
<evidence type="ECO:0000256" key="6">
    <source>
        <dbReference type="ARBA" id="ARBA00023136"/>
    </source>
</evidence>
<keyword evidence="9" id="KW-0732">Signal</keyword>
<comment type="similarity">
    <text evidence="2">Belongs to the outer membrane factor (OMF) (TC 1.B.17) family.</text>
</comment>
<feature type="compositionally biased region" description="Polar residues" evidence="8">
    <location>
        <begin position="520"/>
        <end position="530"/>
    </location>
</feature>
<evidence type="ECO:0000256" key="7">
    <source>
        <dbReference type="ARBA" id="ARBA00023237"/>
    </source>
</evidence>
<evidence type="ECO:0000256" key="1">
    <source>
        <dbReference type="ARBA" id="ARBA00004442"/>
    </source>
</evidence>
<sequence>MQGSLYKSRLSILAALIAATLPVSLTAAAEALPNASTSLSGKSQTFSSSPSPLPQPATDNDFVLPELSVPGSTNVTQVVQRTLFQNPEVRASWNAIQASGNDAREAWGGFLPTVNLSGGAGRESQSNDGEGSYETDYYELTLQQMLFDGFETSSQVDRFQHIKRQNYFDFLDTSEQAALNAYQAYLDVMRYRDLVSLARGNYAQHLTVFDQIEQRARSGAGRGVDLEQITGRLALAESNLMTEAANLHDVVARYQRIVGELPPRQLAPLPELEKLMPPSVEVALQEAMNSNPQIYSAYENRMAQRANQDVREAAFYPDLSLQASTGRNNEDSTFGERRNQTTVQLVGSINLYRGGSDVAAWRAAGDRLEQSWQQQEQACHNVRQTTQIAYRDAVRYEEQLRYLNEHRQSIDRIRVPYQQQFELGQRTLLDLLDNENEYFESSRDYVDGWYDQRLAFARTLAATSRLISALQVSHLETADLVDEVKPENISADMSCGVTSPGGFTLDELTQGLRSDVRSGMGSSQQTQWPETGSFDVEPLQ</sequence>
<keyword evidence="4" id="KW-1134">Transmembrane beta strand</keyword>
<feature type="region of interest" description="Disordered" evidence="8">
    <location>
        <begin position="36"/>
        <end position="60"/>
    </location>
</feature>
<name>A0ABV6G6L0_9GAMM</name>
<dbReference type="Proteomes" id="UP001589814">
    <property type="component" value="Unassembled WGS sequence"/>
</dbReference>
<keyword evidence="7" id="KW-0998">Cell outer membrane</keyword>
<evidence type="ECO:0000313" key="11">
    <source>
        <dbReference type="Proteomes" id="UP001589814"/>
    </source>
</evidence>
<dbReference type="EMBL" id="JBHLVX010000056">
    <property type="protein sequence ID" value="MFC0269291.1"/>
    <property type="molecule type" value="Genomic_DNA"/>
</dbReference>